<dbReference type="InterPro" id="IPR052046">
    <property type="entry name" value="GH57_Enzymes"/>
</dbReference>
<dbReference type="EMBL" id="FWWY01000001">
    <property type="protein sequence ID" value="SMC07304.1"/>
    <property type="molecule type" value="Genomic_DNA"/>
</dbReference>
<feature type="domain" description="Glycoside hydrolase family 57 N-terminal" evidence="3">
    <location>
        <begin position="105"/>
        <end position="306"/>
    </location>
</feature>
<dbReference type="InterPro" id="IPR004300">
    <property type="entry name" value="Glyco_hydro_57_N"/>
</dbReference>
<sequence>MNRYITIHGHFYQPPRENPWLDSVEREESAKPYHDWNQRITEECYAPNGHARILDEDGRLRAVVNNYSRMSFNFGPTLLAWLERHQPATYHAILDGDRMSQERFSGHGSAIAQIYNHIIMPLASTRDKETEIIWGIKDFVHRFHRYPEGMWLAETAVDYETLELLSKHGIRFTILSPDQAWRVKEPNGQWVSVEGGTIDTTQPYRIDLPNGQTISVFFYHAALSRAVAFEGLLNDGRYFAERLIAGFKPDSSSSNQLVHIATDGESYGHHHRFGEMALAYALDVIDHRTDVRLTNYGEYLSFNVPTRKVEIFENTSWSCAHGIERWRSDCGCQTGLHPTWNQKWRTPLRQAVDYIRDTVTPLIEALAPRWLKDPWIARNDYIEVILHRHHDTIKQFLVNHQIHALDLEDTIHVLQLMELSRHLLLMYTSCGWFFDDIGGLEAIQVMKYAARAIQLAERLFDVPMESSFLRLLEQARSNQDSQDGRQIFVTAVKDRMVNLSRVALHYSMMHILTQAEREKTSSIYCYDVHVEDDALWRSGTVKMAVGQVQIVSQITLDRATFNYGVLHLGDHNVIAGVRGYRGPELYQNMRQQLAQAFQAAEFPEVIRLLDQFFQGQTNSLRHLFRDEQERVMDQLVENALQEALTYNRHIYEHSASLMRFLKDMGQPIPPILRDAAGISIREQVHQQLITDPVDFAEIRRLLSEAREWDLLRDWSDLPYEYELFIKKLSRELAQDPTDLVRLQFLIEAVQIAKQESLHINLEEAQLVVFRLTVQWSPEHRGTQRQWEQYINQLDELLAIRRG</sequence>
<dbReference type="Proteomes" id="UP000192660">
    <property type="component" value="Unassembled WGS sequence"/>
</dbReference>
<dbReference type="PANTHER" id="PTHR36306">
    <property type="entry name" value="ALPHA-AMYLASE-RELATED-RELATED"/>
    <property type="match status" value="1"/>
</dbReference>
<evidence type="ECO:0000256" key="2">
    <source>
        <dbReference type="ARBA" id="ARBA00023277"/>
    </source>
</evidence>
<dbReference type="PANTHER" id="PTHR36306:SF3">
    <property type="entry name" value="GLYCOSIDE HYDROLASE FAMILY 57"/>
    <property type="match status" value="1"/>
</dbReference>
<dbReference type="AlphaFoldDB" id="A0A1W1WLX0"/>
<evidence type="ECO:0000256" key="1">
    <source>
        <dbReference type="ARBA" id="ARBA00006821"/>
    </source>
</evidence>
<dbReference type="GO" id="GO:0005975">
    <property type="term" value="P:carbohydrate metabolic process"/>
    <property type="evidence" value="ECO:0007669"/>
    <property type="project" value="InterPro"/>
</dbReference>
<dbReference type="Pfam" id="PF03065">
    <property type="entry name" value="Glyco_hydro_57"/>
    <property type="match status" value="1"/>
</dbReference>
<keyword evidence="2" id="KW-0119">Carbohydrate metabolism</keyword>
<keyword evidence="5" id="KW-1185">Reference proteome</keyword>
<gene>
    <name evidence="4" type="ORF">SAMN00768000_3319</name>
</gene>
<accession>A0A1W1WLX0</accession>
<dbReference type="CDD" id="cd10797">
    <property type="entry name" value="GH57N_APU_like_1"/>
    <property type="match status" value="1"/>
</dbReference>
<organism evidence="4 5">
    <name type="scientific">Sulfobacillus thermosulfidooxidans (strain DSM 9293 / VKM B-1269 / AT-1)</name>
    <dbReference type="NCBI Taxonomy" id="929705"/>
    <lineage>
        <taxon>Bacteria</taxon>
        <taxon>Bacillati</taxon>
        <taxon>Bacillota</taxon>
        <taxon>Clostridia</taxon>
        <taxon>Eubacteriales</taxon>
        <taxon>Clostridiales Family XVII. Incertae Sedis</taxon>
        <taxon>Sulfobacillus</taxon>
    </lineage>
</organism>
<evidence type="ECO:0000313" key="4">
    <source>
        <dbReference type="EMBL" id="SMC07304.1"/>
    </source>
</evidence>
<dbReference type="InterPro" id="IPR021923">
    <property type="entry name" value="DUF3536"/>
</dbReference>
<dbReference type="SUPFAM" id="SSF88713">
    <property type="entry name" value="Glycoside hydrolase/deacetylase"/>
    <property type="match status" value="1"/>
</dbReference>
<evidence type="ECO:0000259" key="3">
    <source>
        <dbReference type="Pfam" id="PF03065"/>
    </source>
</evidence>
<dbReference type="InterPro" id="IPR011330">
    <property type="entry name" value="Glyco_hydro/deAcase_b/a-brl"/>
</dbReference>
<comment type="similarity">
    <text evidence="1">Belongs to the glycosyl hydrolase 57 family.</text>
</comment>
<dbReference type="Gene3D" id="3.20.110.20">
    <property type="match status" value="1"/>
</dbReference>
<dbReference type="STRING" id="28034.BFX07_06935"/>
<dbReference type="GO" id="GO:0016787">
    <property type="term" value="F:hydrolase activity"/>
    <property type="evidence" value="ECO:0007669"/>
    <property type="project" value="UniProtKB-KW"/>
</dbReference>
<protein>
    <submittedName>
        <fullName evidence="4">Glycosyl hydrolase family 57</fullName>
    </submittedName>
</protein>
<dbReference type="Pfam" id="PF12055">
    <property type="entry name" value="DUF3536"/>
    <property type="match status" value="1"/>
</dbReference>
<proteinExistence type="inferred from homology"/>
<reference evidence="5" key="1">
    <citation type="submission" date="2017-04" db="EMBL/GenBank/DDBJ databases">
        <authorList>
            <person name="Varghese N."/>
            <person name="Submissions S."/>
        </authorList>
    </citation>
    <scope>NUCLEOTIDE SEQUENCE [LARGE SCALE GENOMIC DNA]</scope>
    <source>
        <strain evidence="5">DSM 9293</strain>
    </source>
</reference>
<evidence type="ECO:0000313" key="5">
    <source>
        <dbReference type="Proteomes" id="UP000192660"/>
    </source>
</evidence>
<name>A0A1W1WLX0_SULTA</name>
<keyword evidence="4" id="KW-0378">Hydrolase</keyword>